<keyword evidence="9" id="KW-0809">Transit peptide</keyword>
<feature type="domain" description="N-acetyltransferase" evidence="15">
    <location>
        <begin position="316"/>
        <end position="485"/>
    </location>
</feature>
<name>A0A2N3N8V5_9PEZI</name>
<dbReference type="GO" id="GO:0006592">
    <property type="term" value="P:ornithine biosynthetic process"/>
    <property type="evidence" value="ECO:0007669"/>
    <property type="project" value="TreeGrafter"/>
</dbReference>
<dbReference type="EMBL" id="NLAX01000010">
    <property type="protein sequence ID" value="PKS08871.1"/>
    <property type="molecule type" value="Genomic_DNA"/>
</dbReference>
<dbReference type="Pfam" id="PF04768">
    <property type="entry name" value="NAT"/>
    <property type="match status" value="1"/>
</dbReference>
<evidence type="ECO:0000313" key="16">
    <source>
        <dbReference type="EMBL" id="PKS08871.1"/>
    </source>
</evidence>
<keyword evidence="17" id="KW-1185">Reference proteome</keyword>
<dbReference type="PROSITE" id="PS51731">
    <property type="entry name" value="GNAT_NAGS"/>
    <property type="match status" value="1"/>
</dbReference>
<comment type="subcellular location">
    <subcellularLocation>
        <location evidence="2">Mitochondrion</location>
    </subcellularLocation>
</comment>
<comment type="function">
    <text evidence="1">N-acetylglutamate synthase involved in arginine biosynthesis.</text>
</comment>
<evidence type="ECO:0000256" key="8">
    <source>
        <dbReference type="ARBA" id="ARBA00022679"/>
    </source>
</evidence>
<gene>
    <name evidence="16" type="ORF">jhhlp_003483</name>
</gene>
<dbReference type="Proteomes" id="UP000233524">
    <property type="component" value="Unassembled WGS sequence"/>
</dbReference>
<evidence type="ECO:0000256" key="10">
    <source>
        <dbReference type="ARBA" id="ARBA00023128"/>
    </source>
</evidence>
<sequence>MAGVARTLSQLRTLGLVSVIVLDCGRQSTIQMSYEQASRLMILLGRFDKQQTVVLEHDAVFDTNSPTLLQLLRAGKIPVINEYLYSQDTCRVEKTHPESTVVTLTRLLGGHSHPYDKDGPYDVKRPSPALANIESIIVLDPVGGIPMAGGAIVPHRFVNLQQEYWTILANLTQGNLPKSPEAPMRDIFESHRQNLTTVNAALSILPPTASALIASPLLAATTARPEAVPQDTTSTNLPYAGFATVKTRPTKNPLIHNLLTDKPVYSPSLPVEKFAKKDLAGKYEARAEIATLVKRGMPVTVLGVDGLRPGQPSISGTHRLRLTDDQVNLPKLVHLIEDSFNRKLDVDKYLQRVNHKLAGLVIAGDYEGVAILTWETPSSLSEKEAYRQGRLVPYLDKFAVLKARQGSGGVADIVFNAMVQDCFPQGVCWRSRANNPVNKWYFERSVGGTKKLRGTQWVMFWTTGGLQARSEVLADFEDVCRQIQPSWAD</sequence>
<dbReference type="EC" id="2.3.1.1" evidence="5"/>
<evidence type="ECO:0000256" key="12">
    <source>
        <dbReference type="ARBA" id="ARBA00030346"/>
    </source>
</evidence>
<dbReference type="UniPathway" id="UPA00068">
    <property type="reaction ID" value="UER00106"/>
</dbReference>
<evidence type="ECO:0000256" key="13">
    <source>
        <dbReference type="ARBA" id="ARBA00033251"/>
    </source>
</evidence>
<dbReference type="InterPro" id="IPR006855">
    <property type="entry name" value="Vertebrate-like_GNAT_dom"/>
</dbReference>
<dbReference type="STRING" id="41688.A0A2N3N8V5"/>
<dbReference type="PANTHER" id="PTHR23342">
    <property type="entry name" value="N-ACETYLGLUTAMATE SYNTHASE"/>
    <property type="match status" value="1"/>
</dbReference>
<evidence type="ECO:0000256" key="4">
    <source>
        <dbReference type="ARBA" id="ARBA00008694"/>
    </source>
</evidence>
<keyword evidence="11" id="KW-0012">Acyltransferase</keyword>
<comment type="catalytic activity">
    <reaction evidence="14">
        <text>L-glutamate + acetyl-CoA = N-acetyl-L-glutamate + CoA + H(+)</text>
        <dbReference type="Rhea" id="RHEA:24292"/>
        <dbReference type="ChEBI" id="CHEBI:15378"/>
        <dbReference type="ChEBI" id="CHEBI:29985"/>
        <dbReference type="ChEBI" id="CHEBI:44337"/>
        <dbReference type="ChEBI" id="CHEBI:57287"/>
        <dbReference type="ChEBI" id="CHEBI:57288"/>
        <dbReference type="EC" id="2.3.1.1"/>
    </reaction>
</comment>
<dbReference type="FunCoup" id="A0A2N3N8V5">
    <property type="interactions" value="98"/>
</dbReference>
<protein>
    <recommendedName>
        <fullName evidence="6">Amino-acid acetyltransferase, mitochondrial</fullName>
        <ecNumber evidence="5">2.3.1.1</ecNumber>
    </recommendedName>
    <alternativeName>
        <fullName evidence="12">Glutamate N-acetyltransferase</fullName>
    </alternativeName>
    <alternativeName>
        <fullName evidence="13">N-acetylglutamate synthase</fullName>
    </alternativeName>
</protein>
<dbReference type="GO" id="GO:0004042">
    <property type="term" value="F:L-glutamate N-acetyltransferase activity"/>
    <property type="evidence" value="ECO:0007669"/>
    <property type="project" value="InterPro"/>
</dbReference>
<keyword evidence="8" id="KW-0808">Transferase</keyword>
<dbReference type="PANTHER" id="PTHR23342:SF4">
    <property type="entry name" value="AMINO-ACID ACETYLTRANSFERASE, MITOCHONDRIAL"/>
    <property type="match status" value="1"/>
</dbReference>
<evidence type="ECO:0000256" key="7">
    <source>
        <dbReference type="ARBA" id="ARBA00022605"/>
    </source>
</evidence>
<dbReference type="FunFam" id="3.40.630.30:FF:000049">
    <property type="entry name" value="Amino-acid acetyltransferase, mitochondrial"/>
    <property type="match status" value="1"/>
</dbReference>
<organism evidence="16 17">
    <name type="scientific">Lomentospora prolificans</name>
    <dbReference type="NCBI Taxonomy" id="41688"/>
    <lineage>
        <taxon>Eukaryota</taxon>
        <taxon>Fungi</taxon>
        <taxon>Dikarya</taxon>
        <taxon>Ascomycota</taxon>
        <taxon>Pezizomycotina</taxon>
        <taxon>Sordariomycetes</taxon>
        <taxon>Hypocreomycetidae</taxon>
        <taxon>Microascales</taxon>
        <taxon>Microascaceae</taxon>
        <taxon>Lomentospora</taxon>
    </lineage>
</organism>
<dbReference type="GO" id="GO:0005759">
    <property type="term" value="C:mitochondrial matrix"/>
    <property type="evidence" value="ECO:0007669"/>
    <property type="project" value="TreeGrafter"/>
</dbReference>
<evidence type="ECO:0000256" key="1">
    <source>
        <dbReference type="ARBA" id="ARBA00002294"/>
    </source>
</evidence>
<accession>A0A2N3N8V5</accession>
<comment type="pathway">
    <text evidence="3">Amino-acid biosynthesis; L-arginine biosynthesis; N(2)-acetyl-L-ornithine from L-glutamate: step 1/4.</text>
</comment>
<dbReference type="InterPro" id="IPR011190">
    <property type="entry name" value="GlcNAc_Synth_fun"/>
</dbReference>
<dbReference type="GO" id="GO:0006526">
    <property type="term" value="P:L-arginine biosynthetic process"/>
    <property type="evidence" value="ECO:0007669"/>
    <property type="project" value="UniProtKB-UniPathway"/>
</dbReference>
<proteinExistence type="inferred from homology"/>
<dbReference type="VEuPathDB" id="FungiDB:jhhlp_003483"/>
<keyword evidence="7" id="KW-0028">Amino-acid biosynthesis</keyword>
<dbReference type="PIRSF" id="PIRSF007892">
    <property type="entry name" value="NAGS_fungal"/>
    <property type="match status" value="1"/>
</dbReference>
<evidence type="ECO:0000256" key="14">
    <source>
        <dbReference type="ARBA" id="ARBA00048372"/>
    </source>
</evidence>
<dbReference type="AlphaFoldDB" id="A0A2N3N8V5"/>
<evidence type="ECO:0000256" key="2">
    <source>
        <dbReference type="ARBA" id="ARBA00004173"/>
    </source>
</evidence>
<evidence type="ECO:0000259" key="15">
    <source>
        <dbReference type="PROSITE" id="PS51731"/>
    </source>
</evidence>
<evidence type="ECO:0000256" key="5">
    <source>
        <dbReference type="ARBA" id="ARBA00012697"/>
    </source>
</evidence>
<evidence type="ECO:0000256" key="11">
    <source>
        <dbReference type="ARBA" id="ARBA00023315"/>
    </source>
</evidence>
<dbReference type="OrthoDB" id="5585968at2759"/>
<keyword evidence="10" id="KW-0496">Mitochondrion</keyword>
<evidence type="ECO:0000313" key="17">
    <source>
        <dbReference type="Proteomes" id="UP000233524"/>
    </source>
</evidence>
<comment type="caution">
    <text evidence="16">The sequence shown here is derived from an EMBL/GenBank/DDBJ whole genome shotgun (WGS) entry which is preliminary data.</text>
</comment>
<dbReference type="InParanoid" id="A0A2N3N8V5"/>
<evidence type="ECO:0000256" key="9">
    <source>
        <dbReference type="ARBA" id="ARBA00022946"/>
    </source>
</evidence>
<evidence type="ECO:0000256" key="6">
    <source>
        <dbReference type="ARBA" id="ARBA00018802"/>
    </source>
</evidence>
<evidence type="ECO:0000256" key="3">
    <source>
        <dbReference type="ARBA" id="ARBA00004925"/>
    </source>
</evidence>
<comment type="similarity">
    <text evidence="4">Belongs to the acetyltransferase family.</text>
</comment>
<reference evidence="16 17" key="1">
    <citation type="journal article" date="2017" name="G3 (Bethesda)">
        <title>First Draft Genome Sequence of the Pathogenic Fungus Lomentospora prolificans (Formerly Scedosporium prolificans).</title>
        <authorList>
            <person name="Luo R."/>
            <person name="Zimin A."/>
            <person name="Workman R."/>
            <person name="Fan Y."/>
            <person name="Pertea G."/>
            <person name="Grossman N."/>
            <person name="Wear M.P."/>
            <person name="Jia B."/>
            <person name="Miller H."/>
            <person name="Casadevall A."/>
            <person name="Timp W."/>
            <person name="Zhang S.X."/>
            <person name="Salzberg S.L."/>
        </authorList>
    </citation>
    <scope>NUCLEOTIDE SEQUENCE [LARGE SCALE GENOMIC DNA]</scope>
    <source>
        <strain evidence="16 17">JHH-5317</strain>
    </source>
</reference>
<dbReference type="Gene3D" id="3.40.630.30">
    <property type="match status" value="1"/>
</dbReference>